<feature type="compositionally biased region" description="Basic and acidic residues" evidence="2">
    <location>
        <begin position="165"/>
        <end position="179"/>
    </location>
</feature>
<dbReference type="AlphaFoldDB" id="A0A5B8MPP5"/>
<reference evidence="3 4" key="1">
    <citation type="submission" date="2018-07" db="EMBL/GenBank/DDBJ databases">
        <title>The complete nuclear genome of the prasinophyte Chloropicon primus (CCMP1205).</title>
        <authorList>
            <person name="Pombert J.-F."/>
            <person name="Otis C."/>
            <person name="Turmel M."/>
            <person name="Lemieux C."/>
        </authorList>
    </citation>
    <scope>NUCLEOTIDE SEQUENCE [LARGE SCALE GENOMIC DNA]</scope>
    <source>
        <strain evidence="3 4">CCMP1205</strain>
    </source>
</reference>
<dbReference type="GO" id="GO:0019888">
    <property type="term" value="F:protein phosphatase regulator activity"/>
    <property type="evidence" value="ECO:0007669"/>
    <property type="project" value="InterPro"/>
</dbReference>
<dbReference type="Pfam" id="PF09184">
    <property type="entry name" value="PPP4R2"/>
    <property type="match status" value="1"/>
</dbReference>
<organism evidence="3 4">
    <name type="scientific">Chloropicon primus</name>
    <dbReference type="NCBI Taxonomy" id="1764295"/>
    <lineage>
        <taxon>Eukaryota</taxon>
        <taxon>Viridiplantae</taxon>
        <taxon>Chlorophyta</taxon>
        <taxon>Chloropicophyceae</taxon>
        <taxon>Chloropicales</taxon>
        <taxon>Chloropicaceae</taxon>
        <taxon>Chloropicon</taxon>
    </lineage>
</organism>
<keyword evidence="4" id="KW-1185">Reference proteome</keyword>
<gene>
    <name evidence="3" type="ORF">A3770_05p38480</name>
</gene>
<comment type="similarity">
    <text evidence="1">Belongs to the PPP4R2 family.</text>
</comment>
<evidence type="ECO:0000313" key="3">
    <source>
        <dbReference type="EMBL" id="QDZ21330.1"/>
    </source>
</evidence>
<dbReference type="STRING" id="1764295.A0A5B8MPP5"/>
<proteinExistence type="inferred from homology"/>
<sequence>MAERKAEVAATVSVDCAGWDGGHEEGTSEVRKKEEEHLWRVLGEIATRGVLRYPWEKVRPLVTLLLEERIKGYEGRSDRELSGRLSGLLGSFREYPFTIQRICEILVVPEEYYSKLEQFAWALEKCLMVTETVRHSEGLGAQNLPSDVELRREVEALRSPPSEPTPEKKEAGEKEESEGGTRLQQGDASTSSQVGVREMGNFPSVFEDKTPLSMYNSNTGVTELQVERTERTEDILEMTESCYNATNIKPETLELGTSLPTQNASFLENMVMGESPQKKLKIANGAGEKEG</sequence>
<dbReference type="PANTHER" id="PTHR16487:SF0">
    <property type="entry name" value="PROTEIN PHOSPHATASE 4 REGULATORY SUBUNIT 2-RELATED"/>
    <property type="match status" value="1"/>
</dbReference>
<evidence type="ECO:0000313" key="4">
    <source>
        <dbReference type="Proteomes" id="UP000316726"/>
    </source>
</evidence>
<dbReference type="EMBL" id="CP031038">
    <property type="protein sequence ID" value="QDZ21330.1"/>
    <property type="molecule type" value="Genomic_DNA"/>
</dbReference>
<dbReference type="OrthoDB" id="341898at2759"/>
<protein>
    <recommendedName>
        <fullName evidence="5">Serine/threonine-protein phosphatase 4 regulatory subunit 2</fullName>
    </recommendedName>
</protein>
<feature type="compositionally biased region" description="Polar residues" evidence="2">
    <location>
        <begin position="182"/>
        <end position="194"/>
    </location>
</feature>
<accession>A0A5B8MPP5</accession>
<dbReference type="GO" id="GO:0030289">
    <property type="term" value="C:protein phosphatase 4 complex"/>
    <property type="evidence" value="ECO:0007669"/>
    <property type="project" value="InterPro"/>
</dbReference>
<dbReference type="GO" id="GO:0005737">
    <property type="term" value="C:cytoplasm"/>
    <property type="evidence" value="ECO:0007669"/>
    <property type="project" value="TreeGrafter"/>
</dbReference>
<feature type="region of interest" description="Disordered" evidence="2">
    <location>
        <begin position="156"/>
        <end position="198"/>
    </location>
</feature>
<dbReference type="GO" id="GO:0005634">
    <property type="term" value="C:nucleus"/>
    <property type="evidence" value="ECO:0007669"/>
    <property type="project" value="TreeGrafter"/>
</dbReference>
<name>A0A5B8MPP5_9CHLO</name>
<evidence type="ECO:0000256" key="2">
    <source>
        <dbReference type="SAM" id="MobiDB-lite"/>
    </source>
</evidence>
<dbReference type="InterPro" id="IPR015267">
    <property type="entry name" value="PPP4R2"/>
</dbReference>
<dbReference type="PANTHER" id="PTHR16487">
    <property type="entry name" value="PPP4R2-RELATED PROTEIN"/>
    <property type="match status" value="1"/>
</dbReference>
<evidence type="ECO:0008006" key="5">
    <source>
        <dbReference type="Google" id="ProtNLM"/>
    </source>
</evidence>
<dbReference type="Proteomes" id="UP000316726">
    <property type="component" value="Chromosome 5"/>
</dbReference>
<evidence type="ECO:0000256" key="1">
    <source>
        <dbReference type="ARBA" id="ARBA00009207"/>
    </source>
</evidence>